<name>A0A3E2GR05_SCYLI</name>
<organism evidence="2 3">
    <name type="scientific">Scytalidium lignicola</name>
    <name type="common">Hyphomycete</name>
    <dbReference type="NCBI Taxonomy" id="5539"/>
    <lineage>
        <taxon>Eukaryota</taxon>
        <taxon>Fungi</taxon>
        <taxon>Dikarya</taxon>
        <taxon>Ascomycota</taxon>
        <taxon>Pezizomycotina</taxon>
        <taxon>Leotiomycetes</taxon>
        <taxon>Leotiomycetes incertae sedis</taxon>
        <taxon>Scytalidium</taxon>
    </lineage>
</organism>
<accession>A0A3E2GR05</accession>
<dbReference type="OrthoDB" id="3687641at2759"/>
<feature type="non-terminal residue" evidence="2">
    <location>
        <position position="1"/>
    </location>
</feature>
<keyword evidence="3" id="KW-1185">Reference proteome</keyword>
<keyword evidence="1" id="KW-0472">Membrane</keyword>
<evidence type="ECO:0000313" key="3">
    <source>
        <dbReference type="Proteomes" id="UP000258309"/>
    </source>
</evidence>
<keyword evidence="1" id="KW-1133">Transmembrane helix</keyword>
<gene>
    <name evidence="2" type="ORF">B7463_g12715</name>
</gene>
<evidence type="ECO:0000313" key="2">
    <source>
        <dbReference type="EMBL" id="RFU23621.1"/>
    </source>
</evidence>
<proteinExistence type="predicted"/>
<protein>
    <submittedName>
        <fullName evidence="2">Uncharacterized protein</fullName>
    </submittedName>
</protein>
<comment type="caution">
    <text evidence="2">The sequence shown here is derived from an EMBL/GenBank/DDBJ whole genome shotgun (WGS) entry which is preliminary data.</text>
</comment>
<dbReference type="Proteomes" id="UP000258309">
    <property type="component" value="Unassembled WGS sequence"/>
</dbReference>
<sequence length="152" mass="16505">MKYMDESVTSQPSDNGFQGELQKAVSLTVLVLSALASGFALLAVFLFLQLGSSNGLGTFEQGFITDLVQGISSEVMGIVKDNILDLANARSKIELQSVRFTGGIRFDESGTAYQYYDQEQVVYFGSQNQAIDDAWKELLAGEVPICMSIIPS</sequence>
<dbReference type="EMBL" id="NCSJ02000705">
    <property type="protein sequence ID" value="RFU23621.1"/>
    <property type="molecule type" value="Genomic_DNA"/>
</dbReference>
<reference evidence="2 3" key="1">
    <citation type="submission" date="2018-05" db="EMBL/GenBank/DDBJ databases">
        <title>Draft genome sequence of Scytalidium lignicola DSM 105466, a ubiquitous saprotrophic fungus.</title>
        <authorList>
            <person name="Buettner E."/>
            <person name="Gebauer A.M."/>
            <person name="Hofrichter M."/>
            <person name="Liers C."/>
            <person name="Kellner H."/>
        </authorList>
    </citation>
    <scope>NUCLEOTIDE SEQUENCE [LARGE SCALE GENOMIC DNA]</scope>
    <source>
        <strain evidence="2 3">DSM 105466</strain>
    </source>
</reference>
<dbReference type="AlphaFoldDB" id="A0A3E2GR05"/>
<feature type="non-terminal residue" evidence="2">
    <location>
        <position position="152"/>
    </location>
</feature>
<feature type="transmembrane region" description="Helical" evidence="1">
    <location>
        <begin position="24"/>
        <end position="48"/>
    </location>
</feature>
<keyword evidence="1" id="KW-0812">Transmembrane</keyword>
<evidence type="ECO:0000256" key="1">
    <source>
        <dbReference type="SAM" id="Phobius"/>
    </source>
</evidence>